<evidence type="ECO:0000256" key="5">
    <source>
        <dbReference type="ARBA" id="ARBA00023289"/>
    </source>
</evidence>
<accession>A0A5A7PBW8</accession>
<comment type="caution">
    <text evidence="9">The sequence shown here is derived from an EMBL/GenBank/DDBJ whole genome shotgun (WGS) entry which is preliminary data.</text>
</comment>
<feature type="region of interest" description="Disordered" evidence="7">
    <location>
        <begin position="201"/>
        <end position="223"/>
    </location>
</feature>
<comment type="subcellular location">
    <subcellularLocation>
        <location evidence="1">Membrane</location>
        <topology evidence="1">Peripheral membrane protein</topology>
    </subcellularLocation>
</comment>
<organism evidence="9 10">
    <name type="scientific">Striga asiatica</name>
    <name type="common">Asiatic witchweed</name>
    <name type="synonym">Buchnera asiatica</name>
    <dbReference type="NCBI Taxonomy" id="4170"/>
    <lineage>
        <taxon>Eukaryota</taxon>
        <taxon>Viridiplantae</taxon>
        <taxon>Streptophyta</taxon>
        <taxon>Embryophyta</taxon>
        <taxon>Tracheophyta</taxon>
        <taxon>Spermatophyta</taxon>
        <taxon>Magnoliopsida</taxon>
        <taxon>eudicotyledons</taxon>
        <taxon>Gunneridae</taxon>
        <taxon>Pentapetalae</taxon>
        <taxon>asterids</taxon>
        <taxon>lamiids</taxon>
        <taxon>Lamiales</taxon>
        <taxon>Orobanchaceae</taxon>
        <taxon>Buchnereae</taxon>
        <taxon>Striga</taxon>
    </lineage>
</organism>
<dbReference type="EMBL" id="BKCP01004339">
    <property type="protein sequence ID" value="GER30329.1"/>
    <property type="molecule type" value="Genomic_DNA"/>
</dbReference>
<dbReference type="InterPro" id="IPR006121">
    <property type="entry name" value="HMA_dom"/>
</dbReference>
<evidence type="ECO:0000313" key="10">
    <source>
        <dbReference type="Proteomes" id="UP000325081"/>
    </source>
</evidence>
<keyword evidence="2" id="KW-0488">Methylation</keyword>
<evidence type="ECO:0000256" key="2">
    <source>
        <dbReference type="ARBA" id="ARBA00022481"/>
    </source>
</evidence>
<evidence type="ECO:0000256" key="1">
    <source>
        <dbReference type="ARBA" id="ARBA00004170"/>
    </source>
</evidence>
<evidence type="ECO:0000256" key="3">
    <source>
        <dbReference type="ARBA" id="ARBA00022723"/>
    </source>
</evidence>
<dbReference type="InterPro" id="IPR051863">
    <property type="entry name" value="HIPP"/>
</dbReference>
<name>A0A5A7PBW8_STRAF</name>
<sequence>MAKKVELEVLIHDEKERQKAMKTVSKLYGIECLAIDMEKKKLTVKGDADPVLIAKKLRKFFHTEVLTVGPAKEPAKENEKSPAKEPEKKSGSDGLKNDEAQMYYPAYPYPQFMQYHHFHYPEESPMKLSKRIYKVELKVLIHDEKQKQKAMKTVSSLYGIEFLAIDMKEKKLTVKGDVDPVCIVAKLRRFFHTELLTMGPAKEPAKEKEKEEKSGDDGLKNDGAKESEIIDELLKLQKYYPQSVQYHHVYCTEENPVKLSKESIKRRIRALGARQKVMYDLLPHKENSRMCSNTSVFAKTINFFLCFRLEIHN</sequence>
<evidence type="ECO:0000259" key="8">
    <source>
        <dbReference type="PROSITE" id="PS50846"/>
    </source>
</evidence>
<evidence type="ECO:0000256" key="4">
    <source>
        <dbReference type="ARBA" id="ARBA00023288"/>
    </source>
</evidence>
<dbReference type="GO" id="GO:0016020">
    <property type="term" value="C:membrane"/>
    <property type="evidence" value="ECO:0007669"/>
    <property type="project" value="UniProtKB-SubCell"/>
</dbReference>
<dbReference type="PANTHER" id="PTHR45811">
    <property type="entry name" value="COPPER TRANSPORT PROTEIN FAMILY-RELATED"/>
    <property type="match status" value="1"/>
</dbReference>
<feature type="domain" description="HMA" evidence="8">
    <location>
        <begin position="132"/>
        <end position="199"/>
    </location>
</feature>
<dbReference type="Pfam" id="PF00403">
    <property type="entry name" value="HMA"/>
    <property type="match status" value="2"/>
</dbReference>
<dbReference type="OrthoDB" id="1923658at2759"/>
<keyword evidence="5" id="KW-0636">Prenylation</keyword>
<reference evidence="10" key="1">
    <citation type="journal article" date="2019" name="Curr. Biol.">
        <title>Genome Sequence of Striga asiatica Provides Insight into the Evolution of Plant Parasitism.</title>
        <authorList>
            <person name="Yoshida S."/>
            <person name="Kim S."/>
            <person name="Wafula E.K."/>
            <person name="Tanskanen J."/>
            <person name="Kim Y.M."/>
            <person name="Honaas L."/>
            <person name="Yang Z."/>
            <person name="Spallek T."/>
            <person name="Conn C.E."/>
            <person name="Ichihashi Y."/>
            <person name="Cheong K."/>
            <person name="Cui S."/>
            <person name="Der J.P."/>
            <person name="Gundlach H."/>
            <person name="Jiao Y."/>
            <person name="Hori C."/>
            <person name="Ishida J.K."/>
            <person name="Kasahara H."/>
            <person name="Kiba T."/>
            <person name="Kim M.S."/>
            <person name="Koo N."/>
            <person name="Laohavisit A."/>
            <person name="Lee Y.H."/>
            <person name="Lumba S."/>
            <person name="McCourt P."/>
            <person name="Mortimer J.C."/>
            <person name="Mutuku J.M."/>
            <person name="Nomura T."/>
            <person name="Sasaki-Sekimoto Y."/>
            <person name="Seto Y."/>
            <person name="Wang Y."/>
            <person name="Wakatake T."/>
            <person name="Sakakibara H."/>
            <person name="Demura T."/>
            <person name="Yamaguchi S."/>
            <person name="Yoneyama K."/>
            <person name="Manabe R.I."/>
            <person name="Nelson D.C."/>
            <person name="Schulman A.H."/>
            <person name="Timko M.P."/>
            <person name="dePamphilis C.W."/>
            <person name="Choi D."/>
            <person name="Shirasu K."/>
        </authorList>
    </citation>
    <scope>NUCLEOTIDE SEQUENCE [LARGE SCALE GENOMIC DNA]</scope>
    <source>
        <strain evidence="10">cv. UVA1</strain>
    </source>
</reference>
<dbReference type="Proteomes" id="UP000325081">
    <property type="component" value="Unassembled WGS sequence"/>
</dbReference>
<feature type="compositionally biased region" description="Basic and acidic residues" evidence="7">
    <location>
        <begin position="203"/>
        <end position="223"/>
    </location>
</feature>
<protein>
    <submittedName>
        <fullName evidence="9">Heavy metal transport/detoxification superfamily protein</fullName>
    </submittedName>
</protein>
<feature type="region of interest" description="Disordered" evidence="7">
    <location>
        <begin position="71"/>
        <end position="97"/>
    </location>
</feature>
<keyword evidence="10" id="KW-1185">Reference proteome</keyword>
<dbReference type="GO" id="GO:0009626">
    <property type="term" value="P:plant-type hypersensitive response"/>
    <property type="evidence" value="ECO:0007669"/>
    <property type="project" value="UniProtKB-KW"/>
</dbReference>
<proteinExistence type="inferred from homology"/>
<dbReference type="GO" id="GO:0046872">
    <property type="term" value="F:metal ion binding"/>
    <property type="evidence" value="ECO:0007669"/>
    <property type="project" value="UniProtKB-KW"/>
</dbReference>
<evidence type="ECO:0000256" key="6">
    <source>
        <dbReference type="ARBA" id="ARBA00024045"/>
    </source>
</evidence>
<feature type="compositionally biased region" description="Basic and acidic residues" evidence="7">
    <location>
        <begin position="73"/>
        <end position="97"/>
    </location>
</feature>
<evidence type="ECO:0000256" key="7">
    <source>
        <dbReference type="SAM" id="MobiDB-lite"/>
    </source>
</evidence>
<gene>
    <name evidence="9" type="ORF">STAS_06273</name>
</gene>
<keyword evidence="4" id="KW-0449">Lipoprotein</keyword>
<comment type="similarity">
    <text evidence="6">Belongs to the HIPP family.</text>
</comment>
<evidence type="ECO:0000313" key="9">
    <source>
        <dbReference type="EMBL" id="GER30329.1"/>
    </source>
</evidence>
<dbReference type="AlphaFoldDB" id="A0A5A7PBW8"/>
<dbReference type="PANTHER" id="PTHR45811:SF66">
    <property type="entry name" value="HEAVY METAL-ASSOCIATED DOMAIN, HMA, HEAVY METAL-ASSOCIATED DOMAIN SUPERFAMILY"/>
    <property type="match status" value="1"/>
</dbReference>
<dbReference type="Gene3D" id="3.30.70.100">
    <property type="match status" value="2"/>
</dbReference>
<dbReference type="PROSITE" id="PS50846">
    <property type="entry name" value="HMA_2"/>
    <property type="match status" value="2"/>
</dbReference>
<keyword evidence="3" id="KW-0479">Metal-binding</keyword>
<feature type="domain" description="HMA" evidence="8">
    <location>
        <begin position="2"/>
        <end position="69"/>
    </location>
</feature>